<dbReference type="EMBL" id="JBJQOH010000002">
    <property type="protein sequence ID" value="KAL3698824.1"/>
    <property type="molecule type" value="Genomic_DNA"/>
</dbReference>
<dbReference type="PANTHER" id="PTHR33116:SF86">
    <property type="entry name" value="REVERSE TRANSCRIPTASE DOMAIN-CONTAINING PROTEIN"/>
    <property type="match status" value="1"/>
</dbReference>
<accession>A0ABD3IB88</accession>
<proteinExistence type="predicted"/>
<dbReference type="PANTHER" id="PTHR33116">
    <property type="entry name" value="REVERSE TRANSCRIPTASE ZINC-BINDING DOMAIN-CONTAINING PROTEIN-RELATED-RELATED"/>
    <property type="match status" value="1"/>
</dbReference>
<sequence>MAAPGPPPVRHFYTTTHEILKQREAEGRVKGLIFSGEGRTLHNLYADDTGVMLDADHANFLELQDAVKLYEDIFGAKLNIAKSTVIPIAMEGVPSWLPPLGCYIAREGEIIRYLGFPIGRKVKQKQQTDYILGKIQKRMGNRTYRMLTFEGRVVVTRHILKAIPTHILSCMNFSTNELDRFELLCRNFVWGLDNEVTQKLALVTCDTFNRPAQEGGLGLTAFGLQGKALRLRKLLKVFTEDCEDWKGALRSLLQSAMSKRPGGKEPQTWSTEEILLTTYPKKILEAQIATRFLSIWHEARVGLQLNKETVQTWSAPTTHANGRRPWMSNVRGEQEHLSIVLAMATGKTAGTKLESHHENLQAPS</sequence>
<dbReference type="Proteomes" id="UP001633002">
    <property type="component" value="Unassembled WGS sequence"/>
</dbReference>
<protein>
    <recommendedName>
        <fullName evidence="3">Reverse transcriptase domain-containing protein</fullName>
    </recommendedName>
</protein>
<gene>
    <name evidence="1" type="ORF">R1sor_012900</name>
</gene>
<evidence type="ECO:0000313" key="2">
    <source>
        <dbReference type="Proteomes" id="UP001633002"/>
    </source>
</evidence>
<comment type="caution">
    <text evidence="1">The sequence shown here is derived from an EMBL/GenBank/DDBJ whole genome shotgun (WGS) entry which is preliminary data.</text>
</comment>
<keyword evidence="2" id="KW-1185">Reference proteome</keyword>
<evidence type="ECO:0000313" key="1">
    <source>
        <dbReference type="EMBL" id="KAL3698824.1"/>
    </source>
</evidence>
<reference evidence="1 2" key="1">
    <citation type="submission" date="2024-09" db="EMBL/GenBank/DDBJ databases">
        <title>Chromosome-scale assembly of Riccia sorocarpa.</title>
        <authorList>
            <person name="Paukszto L."/>
        </authorList>
    </citation>
    <scope>NUCLEOTIDE SEQUENCE [LARGE SCALE GENOMIC DNA]</scope>
    <source>
        <strain evidence="1">LP-2024</strain>
        <tissue evidence="1">Aerial parts of the thallus</tissue>
    </source>
</reference>
<dbReference type="AlphaFoldDB" id="A0ABD3IB88"/>
<evidence type="ECO:0008006" key="3">
    <source>
        <dbReference type="Google" id="ProtNLM"/>
    </source>
</evidence>
<organism evidence="1 2">
    <name type="scientific">Riccia sorocarpa</name>
    <dbReference type="NCBI Taxonomy" id="122646"/>
    <lineage>
        <taxon>Eukaryota</taxon>
        <taxon>Viridiplantae</taxon>
        <taxon>Streptophyta</taxon>
        <taxon>Embryophyta</taxon>
        <taxon>Marchantiophyta</taxon>
        <taxon>Marchantiopsida</taxon>
        <taxon>Marchantiidae</taxon>
        <taxon>Marchantiales</taxon>
        <taxon>Ricciaceae</taxon>
        <taxon>Riccia</taxon>
    </lineage>
</organism>
<name>A0ABD3IB88_9MARC</name>